<feature type="domain" description="Teneurin-like YD-shell" evidence="6">
    <location>
        <begin position="1732"/>
        <end position="2015"/>
    </location>
</feature>
<dbReference type="OrthoDB" id="9816400at2"/>
<name>A0A4R3N631_9GAMM</name>
<dbReference type="PRINTS" id="PR00633">
    <property type="entry name" value="RCCNDNSATION"/>
</dbReference>
<comment type="caution">
    <text evidence="8">The sequence shown here is derived from an EMBL/GenBank/DDBJ whole genome shotgun (WGS) entry which is preliminary data.</text>
</comment>
<feature type="domain" description="DUF6531" evidence="5">
    <location>
        <begin position="942"/>
        <end position="1014"/>
    </location>
</feature>
<dbReference type="PROSITE" id="PS00626">
    <property type="entry name" value="RCC1_2"/>
    <property type="match status" value="3"/>
</dbReference>
<dbReference type="Pfam" id="PF25390">
    <property type="entry name" value="WD40_RLD"/>
    <property type="match status" value="1"/>
</dbReference>
<sequence>MSPFRALPSRIALLLGLFVGAVHAADSSAPISWRDQPLPLALAERSNAPLVVADWRTWLGTQSRLPLNVTLRVPTVDTASLDDAQWSIWLDGLEREAQGLLDELPEQGVDVTPRTTDSPRLGLRVDLAGLETLLMSPRVAALGFGDHPDLTRLAAGAAHNLYVQGDGQLWAWGANDHGQLGDGTNTDRASPVHVFDDVTAVAAGDVYSLALKSDGSLWAWGANDHGQLGDGTHVDQATPVNVLNDITAIAAGANHALALDTQGQLWGWGVNAQGQIGDGSTEARPRPVRVLADVVAMAGGGAHTLALKPDGTLWTWGANDRGQLGDGSTTNRTLPMRVMTDVLALSAGRRHSLALTSDGRLWTWGANERGQLGSGSTQDEITPIQVLSDVTAAAAGANHSLALTSDNRLWAWGANDHGQVGGGATIDFWTPNAILSDVTASGAGSEGSMAITADGRLWLWGANDHGQLGDGTHKDRHTPAAWNENGSFSRWLVEHTPHIGNVNTRVGSLGCDPIPNGSGLYYPCISQAERSILVAMGFRAPSSPEDWCYMTGAGQTGEKYIQCTIEMIEPDQHTRIQKINFDSSNLTGSITGLGNLKKLTDFSLGYNQLTGSLPVNLHELDLERFNVALNQLDGSIPSLKGMTNLRSFNLSGNRFKDSIPSLSGLASLESFEVGANQLSGKIPPLIGLVNLRSFGVDLNNLVGPIPDLAGLKNLQWFGASVNQLTGPIPSLAGLSNLVSFVAYRNKLTGPIPSLAGLSNLFQFSVNNNQLTGSLPDLTGLSSLANFDVSNNQLSGPMPLPPTGLSAGTVHFCNNFLETTGSAEDDAAWDVLAGLTPVNGVPGWLACQRTDGLKVSRRGKGTVTSSPAGINCGDDCREIYPDGSLVTLTATPNDSHSFRGWGGDCTGAAKNCKLTIAGPQNVVATFSSEKNNGEPPCPIASAGNPINTATGNKFQAETDFIAAEKTHLALRRYYNSLGTSGSAFGSHWHSTWHRGLGISSDNVTVTRADGRQDIFTRKGSAWVADPDVTSRLSGNAQDGWILTTADDIQERYGSDGRLLSLTDRAGLTTSLIYDASSRLTTVYGPFGHALYFKYTAEGKVSHMTTPDGKVYAYAYDAQDNLVSVTYPDAEVRRYIYENKAFPHALTGIIDERGNRYATFAYDGLGRAILTEHAGGADRTTVAYDSDDSATVTDPRGHVHGFKFTNQFDLIKPMAVSGAPVQTCGGKALSYDNNGFLASRTDFNGNSTNYTHNARGLETQRVEAAGTAKARTIRTTWHPSFRLPTRIVEPNRTTSFSYDNRGNLLTKSISSAGKTRTWRYTYDDASQLITIDGPRTDVEDTTRFTYDAKFNLASETNALGQVTRYTDYDGSGRPLSITDPNGLVTKLTYDARGRLKTRTQGTETTTLTYDAVGNLIKVTSPDGSFMSYSYDAAHRLTERNDALGNRQIYTLDKAGNRIKEQTLTAAGKVMRTHTSTYDQVNRLLKTIGAGGETTAYVYDENGNLTQTTDPLGAVTRHDYDALNRLIETLDPNAGTTAYGYDANDHLTSVTDPRNLKTAYAWDGLDNALAVTSPDTGKTARTYDAAGNLLSSTDARGKKTHYAWDALNRKIKETFADGTAMTWQYDQGTNGIGHLTRLTDPAGTTAWTYDRHGRVLTRKQTTGTVTLTTRYGYDAFGRLGSLTYPSGKTLTFSYDAAGQLRDMTAGGAALLSQVVYQPFGFASAWKQGNGATYRRTLDQNGRITNIDSGGTHPTSVGLDYDAASRIAAMTETGLAGKDFTYDALGQLTRYSIGKNATALTYDANGNRLQSRATAGTTVYTYPATSNRLTQRSGLIKETNQYDPAGNLTSDGKRAYTYNARGRLAQVKVGSVTTTYGINGLGQRVSKRGAGGLAVFVYDESGHLLGEYDGTGRVVKETVWLSDTPVAVLTGTGGKAAAYYVNANHLNAPRSITNQNGKPVWTWDPLAFGDNPPNQNPAGLGKFVYNLRFPGQYFDAETGLHYNYFRDYNPSLGRYVQSDPIGLGGGINTYSYVSNSPVGSSDPHGLADLNLGCSISSQLSNQWESDAKGLYDVMGHSNSGHGFDPPSHIHDERGEKCDSDSDENWMTPEDLAKEIISDPSWGGRPVRLISCSTGASDFAQRLANALGRPVIAPTSAAANFPGGPITLLGEWKLFWP</sequence>
<dbReference type="PROSITE" id="PS50012">
    <property type="entry name" value="RCC1_3"/>
    <property type="match status" value="7"/>
</dbReference>
<feature type="domain" description="RCC1-like" evidence="7">
    <location>
        <begin position="274"/>
        <end position="482"/>
    </location>
</feature>
<feature type="signal peptide" evidence="3">
    <location>
        <begin position="1"/>
        <end position="24"/>
    </location>
</feature>
<feature type="compositionally biased region" description="Basic and acidic residues" evidence="2">
    <location>
        <begin position="2083"/>
        <end position="2095"/>
    </location>
</feature>
<proteinExistence type="predicted"/>
<dbReference type="InterPro" id="IPR056823">
    <property type="entry name" value="TEN-like_YD-shell"/>
</dbReference>
<feature type="domain" description="Teneurin-like YD-shell" evidence="6">
    <location>
        <begin position="1292"/>
        <end position="1443"/>
    </location>
</feature>
<dbReference type="InterPro" id="IPR031325">
    <property type="entry name" value="RHS_repeat"/>
</dbReference>
<protein>
    <submittedName>
        <fullName evidence="8">RHS repeat-associated protein</fullName>
    </submittedName>
</protein>
<dbReference type="InterPro" id="IPR044060">
    <property type="entry name" value="Bacterial_rp_domain"/>
</dbReference>
<feature type="region of interest" description="Disordered" evidence="2">
    <location>
        <begin position="2077"/>
        <end position="2099"/>
    </location>
</feature>
<dbReference type="PANTHER" id="PTHR32305:SF15">
    <property type="entry name" value="PROTEIN RHSA-RELATED"/>
    <property type="match status" value="1"/>
</dbReference>
<evidence type="ECO:0000259" key="5">
    <source>
        <dbReference type="Pfam" id="PF20148"/>
    </source>
</evidence>
<dbReference type="InterPro" id="IPR006530">
    <property type="entry name" value="YD"/>
</dbReference>
<dbReference type="InterPro" id="IPR001611">
    <property type="entry name" value="Leu-rich_rpt"/>
</dbReference>
<evidence type="ECO:0000256" key="2">
    <source>
        <dbReference type="SAM" id="MobiDB-lite"/>
    </source>
</evidence>
<evidence type="ECO:0000259" key="4">
    <source>
        <dbReference type="Pfam" id="PF18998"/>
    </source>
</evidence>
<evidence type="ECO:0000256" key="3">
    <source>
        <dbReference type="SAM" id="SignalP"/>
    </source>
</evidence>
<dbReference type="InterPro" id="IPR022385">
    <property type="entry name" value="Rhs_assc_core"/>
</dbReference>
<dbReference type="InterPro" id="IPR050708">
    <property type="entry name" value="T6SS_VgrG/RHS"/>
</dbReference>
<evidence type="ECO:0000259" key="7">
    <source>
        <dbReference type="Pfam" id="PF25390"/>
    </source>
</evidence>
<dbReference type="Pfam" id="PF18998">
    <property type="entry name" value="Flg_new_2"/>
    <property type="match status" value="1"/>
</dbReference>
<dbReference type="SUPFAM" id="SSF52058">
    <property type="entry name" value="L domain-like"/>
    <property type="match status" value="1"/>
</dbReference>
<dbReference type="Pfam" id="PF25023">
    <property type="entry name" value="TEN_YD-shell"/>
    <property type="match status" value="2"/>
</dbReference>
<dbReference type="Pfam" id="PF00415">
    <property type="entry name" value="RCC1"/>
    <property type="match status" value="2"/>
</dbReference>
<dbReference type="NCBIfam" id="TIGR03696">
    <property type="entry name" value="Rhs_assc_core"/>
    <property type="match status" value="1"/>
</dbReference>
<keyword evidence="9" id="KW-1185">Reference proteome</keyword>
<evidence type="ECO:0000313" key="9">
    <source>
        <dbReference type="Proteomes" id="UP000295717"/>
    </source>
</evidence>
<keyword evidence="3" id="KW-0732">Signal</keyword>
<evidence type="ECO:0000259" key="6">
    <source>
        <dbReference type="Pfam" id="PF25023"/>
    </source>
</evidence>
<organism evidence="8 9">
    <name type="scientific">Thiobaca trueperi</name>
    <dbReference type="NCBI Taxonomy" id="127458"/>
    <lineage>
        <taxon>Bacteria</taxon>
        <taxon>Pseudomonadati</taxon>
        <taxon>Pseudomonadota</taxon>
        <taxon>Gammaproteobacteria</taxon>
        <taxon>Chromatiales</taxon>
        <taxon>Chromatiaceae</taxon>
        <taxon>Thiobaca</taxon>
    </lineage>
</organism>
<dbReference type="InterPro" id="IPR032675">
    <property type="entry name" value="LRR_dom_sf"/>
</dbReference>
<dbReference type="Pfam" id="PF05593">
    <property type="entry name" value="RHS_repeat"/>
    <property type="match status" value="7"/>
</dbReference>
<dbReference type="Pfam" id="PF20148">
    <property type="entry name" value="DUF6531"/>
    <property type="match status" value="1"/>
</dbReference>
<dbReference type="Proteomes" id="UP000295717">
    <property type="component" value="Unassembled WGS sequence"/>
</dbReference>
<evidence type="ECO:0000313" key="8">
    <source>
        <dbReference type="EMBL" id="TCT24224.1"/>
    </source>
</evidence>
<dbReference type="InterPro" id="IPR000408">
    <property type="entry name" value="Reg_chr_condens"/>
</dbReference>
<dbReference type="SUPFAM" id="SSF50985">
    <property type="entry name" value="RCC1/BLIP-II"/>
    <property type="match status" value="1"/>
</dbReference>
<dbReference type="Gene3D" id="2.180.10.10">
    <property type="entry name" value="RHS repeat-associated core"/>
    <property type="match status" value="3"/>
</dbReference>
<dbReference type="EMBL" id="SMAO01000001">
    <property type="protein sequence ID" value="TCT24224.1"/>
    <property type="molecule type" value="Genomic_DNA"/>
</dbReference>
<evidence type="ECO:0000256" key="1">
    <source>
        <dbReference type="ARBA" id="ARBA00022737"/>
    </source>
</evidence>
<dbReference type="NCBIfam" id="TIGR01643">
    <property type="entry name" value="YD_repeat_2x"/>
    <property type="match status" value="10"/>
</dbReference>
<dbReference type="PROSITE" id="PS51450">
    <property type="entry name" value="LRR"/>
    <property type="match status" value="1"/>
</dbReference>
<gene>
    <name evidence="8" type="ORF">EDC35_101545</name>
</gene>
<feature type="chain" id="PRO_5020913431" evidence="3">
    <location>
        <begin position="25"/>
        <end position="2172"/>
    </location>
</feature>
<dbReference type="InterPro" id="IPR045351">
    <property type="entry name" value="DUF6531"/>
</dbReference>
<dbReference type="RefSeq" id="WP_132975448.1">
    <property type="nucleotide sequence ID" value="NZ_SMAO01000001.1"/>
</dbReference>
<dbReference type="Gene3D" id="3.80.10.10">
    <property type="entry name" value="Ribonuclease Inhibitor"/>
    <property type="match status" value="1"/>
</dbReference>
<keyword evidence="1" id="KW-0677">Repeat</keyword>
<accession>A0A4R3N631</accession>
<dbReference type="InterPro" id="IPR009091">
    <property type="entry name" value="RCC1/BLIP-II"/>
</dbReference>
<dbReference type="PANTHER" id="PTHR32305">
    <property type="match status" value="1"/>
</dbReference>
<dbReference type="InterPro" id="IPR058923">
    <property type="entry name" value="RCC1-like_dom"/>
</dbReference>
<reference evidence="8 9" key="1">
    <citation type="submission" date="2019-03" db="EMBL/GenBank/DDBJ databases">
        <title>Genomic Encyclopedia of Type Strains, Phase IV (KMG-IV): sequencing the most valuable type-strain genomes for metagenomic binning, comparative biology and taxonomic classification.</title>
        <authorList>
            <person name="Goeker M."/>
        </authorList>
    </citation>
    <scope>NUCLEOTIDE SEQUENCE [LARGE SCALE GENOMIC DNA]</scope>
    <source>
        <strain evidence="8 9">DSM 13587</strain>
    </source>
</reference>
<dbReference type="Gene3D" id="2.130.10.30">
    <property type="entry name" value="Regulator of chromosome condensation 1/beta-lactamase-inhibitor protein II"/>
    <property type="match status" value="2"/>
</dbReference>
<feature type="domain" description="Bacterial repeat" evidence="4">
    <location>
        <begin position="853"/>
        <end position="927"/>
    </location>
</feature>